<comment type="caution">
    <text evidence="1">The sequence shown here is derived from an EMBL/GenBank/DDBJ whole genome shotgun (WGS) entry which is preliminary data.</text>
</comment>
<protein>
    <submittedName>
        <fullName evidence="1">Uncharacterized protein</fullName>
    </submittedName>
</protein>
<reference evidence="1 2" key="1">
    <citation type="submission" date="2024-08" db="EMBL/GenBank/DDBJ databases">
        <authorList>
            <person name="Will J Nash"/>
            <person name="Angela Man"/>
            <person name="Seanna McTaggart"/>
            <person name="Kendall Baker"/>
            <person name="Tom Barker"/>
            <person name="Leah Catchpole"/>
            <person name="Alex Durrant"/>
            <person name="Karim Gharbi"/>
            <person name="Naomi Irish"/>
            <person name="Gemy Kaithakottil"/>
            <person name="Debby Ku"/>
            <person name="Aaliyah Providence"/>
            <person name="Felix Shaw"/>
            <person name="David Swarbreck"/>
            <person name="Chris Watkins"/>
            <person name="Ann M. McCartney"/>
            <person name="Giulio Formenti"/>
            <person name="Alice Mouton"/>
            <person name="Noel Vella"/>
            <person name="Bjorn M von Reumont"/>
            <person name="Adriana Vella"/>
            <person name="Wilfried Haerty"/>
        </authorList>
    </citation>
    <scope>NUCLEOTIDE SEQUENCE [LARGE SCALE GENOMIC DNA]</scope>
</reference>
<proteinExistence type="predicted"/>
<gene>
    <name evidence="1" type="ORF">XYLVIOL_LOCUS3618</name>
</gene>
<dbReference type="Proteomes" id="UP001642520">
    <property type="component" value="Unassembled WGS sequence"/>
</dbReference>
<organism evidence="1 2">
    <name type="scientific">Xylocopa violacea</name>
    <name type="common">Violet carpenter bee</name>
    <name type="synonym">Apis violacea</name>
    <dbReference type="NCBI Taxonomy" id="135666"/>
    <lineage>
        <taxon>Eukaryota</taxon>
        <taxon>Metazoa</taxon>
        <taxon>Ecdysozoa</taxon>
        <taxon>Arthropoda</taxon>
        <taxon>Hexapoda</taxon>
        <taxon>Insecta</taxon>
        <taxon>Pterygota</taxon>
        <taxon>Neoptera</taxon>
        <taxon>Endopterygota</taxon>
        <taxon>Hymenoptera</taxon>
        <taxon>Apocrita</taxon>
        <taxon>Aculeata</taxon>
        <taxon>Apoidea</taxon>
        <taxon>Anthophila</taxon>
        <taxon>Apidae</taxon>
        <taxon>Xylocopa</taxon>
        <taxon>Xylocopa</taxon>
    </lineage>
</organism>
<dbReference type="EMBL" id="CAXAJV020001289">
    <property type="protein sequence ID" value="CAL7938997.1"/>
    <property type="molecule type" value="Genomic_DNA"/>
</dbReference>
<evidence type="ECO:0000313" key="1">
    <source>
        <dbReference type="EMBL" id="CAL7938997.1"/>
    </source>
</evidence>
<keyword evidence="2" id="KW-1185">Reference proteome</keyword>
<sequence>MSEVNDELTLVEYDEKMKKDTSYRRVILQLCWYIYLDSVTLLHFTTSIGWHRLESQSLIRERIRRKTASTRPLLTINHRFIKFRGSRLRVFVSSYGLFHKVRRSTGIYTRRMKFKVRQFCLCFLLLVATISISEGRPASQNPWLRVLLEGAVTHVGEKIADGVLEEVKKIDISRLKLYPPGPFLI</sequence>
<name>A0ABP1NDB0_XYLVO</name>
<accession>A0ABP1NDB0</accession>
<evidence type="ECO:0000313" key="2">
    <source>
        <dbReference type="Proteomes" id="UP001642520"/>
    </source>
</evidence>